<dbReference type="SUPFAM" id="SSF49842">
    <property type="entry name" value="TNF-like"/>
    <property type="match status" value="1"/>
</dbReference>
<protein>
    <recommendedName>
        <fullName evidence="2">THD domain-containing protein</fullName>
    </recommendedName>
</protein>
<evidence type="ECO:0000256" key="1">
    <source>
        <dbReference type="ARBA" id="ARBA00008670"/>
    </source>
</evidence>
<feature type="domain" description="THD" evidence="2">
    <location>
        <begin position="28"/>
        <end position="178"/>
    </location>
</feature>
<proteinExistence type="inferred from homology"/>
<name>A0A3B4TT50_SERDU</name>
<dbReference type="Gene3D" id="2.60.120.40">
    <property type="match status" value="1"/>
</dbReference>
<dbReference type="Ensembl" id="ENSSDUT00000009357.1">
    <property type="protein sequence ID" value="ENSSDUP00000009178.1"/>
    <property type="gene ID" value="ENSSDUG00000006743.1"/>
</dbReference>
<dbReference type="GeneTree" id="ENSGT00940000171828"/>
<dbReference type="GO" id="GO:0006955">
    <property type="term" value="P:immune response"/>
    <property type="evidence" value="ECO:0007669"/>
    <property type="project" value="InterPro"/>
</dbReference>
<dbReference type="Proteomes" id="UP000261420">
    <property type="component" value="Unplaced"/>
</dbReference>
<accession>A0A3B4TT50</accession>
<keyword evidence="4" id="KW-1185">Reference proteome</keyword>
<dbReference type="Pfam" id="PF00229">
    <property type="entry name" value="TNF"/>
    <property type="match status" value="1"/>
</dbReference>
<dbReference type="PROSITE" id="PS50049">
    <property type="entry name" value="THD_2"/>
    <property type="match status" value="1"/>
</dbReference>
<reference evidence="3" key="2">
    <citation type="submission" date="2025-09" db="UniProtKB">
        <authorList>
            <consortium name="Ensembl"/>
        </authorList>
    </citation>
    <scope>IDENTIFICATION</scope>
</reference>
<dbReference type="AlphaFoldDB" id="A0A3B4TT50"/>
<comment type="similarity">
    <text evidence="1">Belongs to the tumor necrosis factor family.</text>
</comment>
<dbReference type="InterPro" id="IPR008983">
    <property type="entry name" value="Tumour_necrosis_fac-like_dom"/>
</dbReference>
<dbReference type="OMA" id="TFWGAFQ"/>
<sequence length="179" mass="20092">MEGQSRSSHKYLLLQVWCGLLTVAMVVMAAFLTSVKPKPTEVSTPATLTFTFRSSLSYIQLIKSLDKSSWEVSPGCHSCFLSLRNDSIHCMKSSLYFIYAQVTFANLPSKTQTRSVILKRNPRAGKKMKKLVEGTFPNTTEVSVWVAKIVKLNEGDSISLDLTDEVLNDNTFWGAYQLR</sequence>
<organism evidence="3 4">
    <name type="scientific">Seriola dumerili</name>
    <name type="common">Greater amberjack</name>
    <name type="synonym">Caranx dumerili</name>
    <dbReference type="NCBI Taxonomy" id="41447"/>
    <lineage>
        <taxon>Eukaryota</taxon>
        <taxon>Metazoa</taxon>
        <taxon>Chordata</taxon>
        <taxon>Craniata</taxon>
        <taxon>Vertebrata</taxon>
        <taxon>Euteleostomi</taxon>
        <taxon>Actinopterygii</taxon>
        <taxon>Neopterygii</taxon>
        <taxon>Teleostei</taxon>
        <taxon>Neoteleostei</taxon>
        <taxon>Acanthomorphata</taxon>
        <taxon>Carangaria</taxon>
        <taxon>Carangiformes</taxon>
        <taxon>Carangidae</taxon>
        <taxon>Seriola</taxon>
    </lineage>
</organism>
<evidence type="ECO:0000259" key="2">
    <source>
        <dbReference type="PROSITE" id="PS50049"/>
    </source>
</evidence>
<reference evidence="3" key="1">
    <citation type="submission" date="2025-08" db="UniProtKB">
        <authorList>
            <consortium name="Ensembl"/>
        </authorList>
    </citation>
    <scope>IDENTIFICATION</scope>
</reference>
<dbReference type="GO" id="GO:0016020">
    <property type="term" value="C:membrane"/>
    <property type="evidence" value="ECO:0007669"/>
    <property type="project" value="InterPro"/>
</dbReference>
<dbReference type="InterPro" id="IPR006052">
    <property type="entry name" value="TNF_dom"/>
</dbReference>
<evidence type="ECO:0000313" key="4">
    <source>
        <dbReference type="Proteomes" id="UP000261420"/>
    </source>
</evidence>
<dbReference type="GO" id="GO:0005164">
    <property type="term" value="F:tumor necrosis factor receptor binding"/>
    <property type="evidence" value="ECO:0007669"/>
    <property type="project" value="InterPro"/>
</dbReference>
<evidence type="ECO:0000313" key="3">
    <source>
        <dbReference type="Ensembl" id="ENSSDUP00000009178.1"/>
    </source>
</evidence>